<evidence type="ECO:0000313" key="4">
    <source>
        <dbReference type="Proteomes" id="UP000054596"/>
    </source>
</evidence>
<dbReference type="InterPro" id="IPR049492">
    <property type="entry name" value="BD-FAE-like_dom"/>
</dbReference>
<dbReference type="Gene3D" id="3.40.50.1820">
    <property type="entry name" value="alpha/beta hydrolase"/>
    <property type="match status" value="1"/>
</dbReference>
<sequence>MNGLTPHGTYDLRGDIPYEAGDRHTLDVYSPKAQQSSDAPRPLVVFFYGGSWQTGNRQDYLFVGEALASRGYVTVIPDYQRYPETKFPGFMDDAAAAVAWARAHAVEFGADPQRIFLIGHSAGAHIAMLLATDRRYLARHNVEAGSLAGVVGLAGPYDFLPLQDATLKEVFPPDVRNDSQPINHIDGAEPPIFLGVGTADHTVDPGNTTRFAARLQAVGDRYELKRYAGVNHAMIVGSFGRPVRLLSPFITVAPVLDDVSRFIDTHPGGRRSDAAIR</sequence>
<dbReference type="PANTHER" id="PTHR48081">
    <property type="entry name" value="AB HYDROLASE SUPERFAMILY PROTEIN C4A8.06C"/>
    <property type="match status" value="1"/>
</dbReference>
<evidence type="ECO:0000313" key="3">
    <source>
        <dbReference type="EMBL" id="SAK59129.1"/>
    </source>
</evidence>
<dbReference type="SUPFAM" id="SSF53474">
    <property type="entry name" value="alpha/beta-Hydrolases"/>
    <property type="match status" value="1"/>
</dbReference>
<keyword evidence="4" id="KW-1185">Reference proteome</keyword>
<proteinExistence type="predicted"/>
<dbReference type="InterPro" id="IPR029058">
    <property type="entry name" value="AB_hydrolase_fold"/>
</dbReference>
<name>A0A158AN27_9BURK</name>
<evidence type="ECO:0000256" key="1">
    <source>
        <dbReference type="ARBA" id="ARBA00022801"/>
    </source>
</evidence>
<dbReference type="GO" id="GO:0016787">
    <property type="term" value="F:hydrolase activity"/>
    <property type="evidence" value="ECO:0007669"/>
    <property type="project" value="UniProtKB-KW"/>
</dbReference>
<dbReference type="GO" id="GO:0020037">
    <property type="term" value="F:heme binding"/>
    <property type="evidence" value="ECO:0007669"/>
    <property type="project" value="InterPro"/>
</dbReference>
<keyword evidence="1 3" id="KW-0378">Hydrolase</keyword>
<dbReference type="InterPro" id="IPR050300">
    <property type="entry name" value="GDXG_lipolytic_enzyme"/>
</dbReference>
<dbReference type="InterPro" id="IPR018506">
    <property type="entry name" value="Cyt_B5_heme-BS"/>
</dbReference>
<protein>
    <submittedName>
        <fullName evidence="3">Alpha/beta hydrolase</fullName>
    </submittedName>
</protein>
<dbReference type="RefSeq" id="WP_235023271.1">
    <property type="nucleotide sequence ID" value="NZ_FCOJ02000015.1"/>
</dbReference>
<gene>
    <name evidence="3" type="ORF">AWB82_02623</name>
</gene>
<evidence type="ECO:0000259" key="2">
    <source>
        <dbReference type="Pfam" id="PF20434"/>
    </source>
</evidence>
<organism evidence="3 4">
    <name type="scientific">Caballeronia glebae</name>
    <dbReference type="NCBI Taxonomy" id="1777143"/>
    <lineage>
        <taxon>Bacteria</taxon>
        <taxon>Pseudomonadati</taxon>
        <taxon>Pseudomonadota</taxon>
        <taxon>Betaproteobacteria</taxon>
        <taxon>Burkholderiales</taxon>
        <taxon>Burkholderiaceae</taxon>
        <taxon>Caballeronia</taxon>
    </lineage>
</organism>
<dbReference type="PROSITE" id="PS00191">
    <property type="entry name" value="CYTOCHROME_B5_1"/>
    <property type="match status" value="1"/>
</dbReference>
<dbReference type="Proteomes" id="UP000054596">
    <property type="component" value="Unassembled WGS sequence"/>
</dbReference>
<comment type="caution">
    <text evidence="3">The sequence shown here is derived from an EMBL/GenBank/DDBJ whole genome shotgun (WGS) entry which is preliminary data.</text>
</comment>
<dbReference type="PANTHER" id="PTHR48081:SF9">
    <property type="entry name" value="CARBOXYLESTERASE"/>
    <property type="match status" value="1"/>
</dbReference>
<dbReference type="EMBL" id="FCOJ02000015">
    <property type="protein sequence ID" value="SAK59129.1"/>
    <property type="molecule type" value="Genomic_DNA"/>
</dbReference>
<dbReference type="STRING" id="1777143.AWB82_02623"/>
<dbReference type="AlphaFoldDB" id="A0A158AN27"/>
<reference evidence="3" key="1">
    <citation type="submission" date="2016-01" db="EMBL/GenBank/DDBJ databases">
        <authorList>
            <person name="Peeters C."/>
        </authorList>
    </citation>
    <scope>NUCLEOTIDE SEQUENCE [LARGE SCALE GENOMIC DNA]</scope>
    <source>
        <strain evidence="3">LMG 29325</strain>
    </source>
</reference>
<feature type="domain" description="BD-FAE-like" evidence="2">
    <location>
        <begin position="26"/>
        <end position="215"/>
    </location>
</feature>
<accession>A0A158AN27</accession>
<dbReference type="Pfam" id="PF20434">
    <property type="entry name" value="BD-FAE"/>
    <property type="match status" value="1"/>
</dbReference>